<evidence type="ECO:0000256" key="2">
    <source>
        <dbReference type="ARBA" id="ARBA00022592"/>
    </source>
</evidence>
<dbReference type="InterPro" id="IPR038078">
    <property type="entry name" value="PhoU-like_sf"/>
</dbReference>
<dbReference type="InterPro" id="IPR028366">
    <property type="entry name" value="PhoU"/>
</dbReference>
<comment type="function">
    <text evidence="3">Plays a role in the regulation of phosphate uptake.</text>
</comment>
<evidence type="ECO:0000256" key="1">
    <source>
        <dbReference type="ARBA" id="ARBA00008107"/>
    </source>
</evidence>
<protein>
    <recommendedName>
        <fullName evidence="3">Phosphate-specific transport system accessory protein PhoU</fullName>
    </recommendedName>
</protein>
<dbReference type="SUPFAM" id="SSF109755">
    <property type="entry name" value="PhoU-like"/>
    <property type="match status" value="1"/>
</dbReference>
<organism evidence="5 6">
    <name type="scientific">Arsukibacterium indicum</name>
    <dbReference type="NCBI Taxonomy" id="2848612"/>
    <lineage>
        <taxon>Bacteria</taxon>
        <taxon>Pseudomonadati</taxon>
        <taxon>Pseudomonadota</taxon>
        <taxon>Gammaproteobacteria</taxon>
        <taxon>Chromatiales</taxon>
        <taxon>Chromatiaceae</taxon>
        <taxon>Arsukibacterium</taxon>
    </lineage>
</organism>
<evidence type="ECO:0000313" key="5">
    <source>
        <dbReference type="EMBL" id="MBV2130781.1"/>
    </source>
</evidence>
<comment type="caution">
    <text evidence="5">The sequence shown here is derived from an EMBL/GenBank/DDBJ whole genome shotgun (WGS) entry which is preliminary data.</text>
</comment>
<dbReference type="InterPro" id="IPR026022">
    <property type="entry name" value="PhoU_dom"/>
</dbReference>
<keyword evidence="3" id="KW-0963">Cytoplasm</keyword>
<comment type="subcellular location">
    <subcellularLocation>
        <location evidence="3">Cytoplasm</location>
    </subcellularLocation>
</comment>
<keyword evidence="3" id="KW-0813">Transport</keyword>
<dbReference type="Pfam" id="PF01895">
    <property type="entry name" value="PhoU"/>
    <property type="match status" value="2"/>
</dbReference>
<dbReference type="PIRSF" id="PIRSF003107">
    <property type="entry name" value="PhoU"/>
    <property type="match status" value="1"/>
</dbReference>
<evidence type="ECO:0000313" key="6">
    <source>
        <dbReference type="Proteomes" id="UP000704611"/>
    </source>
</evidence>
<reference evidence="5 6" key="1">
    <citation type="submission" date="2021-06" db="EMBL/GenBank/DDBJ databases">
        <title>Rheinheimera indica sp. nov., isolated from deep-sea sediment.</title>
        <authorList>
            <person name="Wang Z."/>
            <person name="Zhang X.-Y."/>
        </authorList>
    </citation>
    <scope>NUCLEOTIDE SEQUENCE [LARGE SCALE GENOMIC DNA]</scope>
    <source>
        <strain evidence="5 6">SM2107</strain>
    </source>
</reference>
<dbReference type="PANTHER" id="PTHR42930">
    <property type="entry name" value="PHOSPHATE-SPECIFIC TRANSPORT SYSTEM ACCESSORY PROTEIN PHOU"/>
    <property type="match status" value="1"/>
</dbReference>
<proteinExistence type="inferred from homology"/>
<evidence type="ECO:0000256" key="3">
    <source>
        <dbReference type="PIRNR" id="PIRNR003107"/>
    </source>
</evidence>
<sequence length="236" mass="27133">MDKLNLSKHISSQFNEEIEQVRNHVMAMGGLIERQLFDALEAIANSDSELAQQVIQNDLKVNDWELQIDQECTRIIAKRQPAASDLRLIMAILKTIADLERIGDETRRIAKVALESFNSAQQDLLVNLDNLGRHVGQMLHDVLDAFARMDVEAALTVHKEDKKVDREYESITRQLMTYMIEDPRSIPKIMNVLWSARSLERIGDRCKNLSEYIIFFVKGKVVRHSSEETLEKEARS</sequence>
<keyword evidence="2 3" id="KW-0592">Phosphate transport</keyword>
<dbReference type="PANTHER" id="PTHR42930:SF3">
    <property type="entry name" value="PHOSPHATE-SPECIFIC TRANSPORT SYSTEM ACCESSORY PROTEIN PHOU"/>
    <property type="match status" value="1"/>
</dbReference>
<comment type="subunit">
    <text evidence="3">Homodimer.</text>
</comment>
<dbReference type="NCBIfam" id="TIGR02135">
    <property type="entry name" value="phoU_full"/>
    <property type="match status" value="1"/>
</dbReference>
<accession>A0ABS6MR11</accession>
<dbReference type="EMBL" id="JAHRID010000009">
    <property type="protein sequence ID" value="MBV2130781.1"/>
    <property type="molecule type" value="Genomic_DNA"/>
</dbReference>
<comment type="similarity">
    <text evidence="1 3">Belongs to the PhoU family.</text>
</comment>
<dbReference type="Gene3D" id="1.20.58.220">
    <property type="entry name" value="Phosphate transport system protein phou homolog 2, domain 2"/>
    <property type="match status" value="2"/>
</dbReference>
<evidence type="ECO:0000259" key="4">
    <source>
        <dbReference type="Pfam" id="PF01895"/>
    </source>
</evidence>
<name>A0ABS6MR11_9GAMM</name>
<gene>
    <name evidence="5" type="primary">phoU</name>
    <name evidence="5" type="ORF">KQY15_16920</name>
</gene>
<dbReference type="NCBIfam" id="NF008332">
    <property type="entry name" value="PRK11115.1"/>
    <property type="match status" value="1"/>
</dbReference>
<feature type="domain" description="PhoU" evidence="4">
    <location>
        <begin position="27"/>
        <end position="112"/>
    </location>
</feature>
<dbReference type="RefSeq" id="WP_214001084.1">
    <property type="nucleotide sequence ID" value="NZ_JAHRID010000009.1"/>
</dbReference>
<keyword evidence="6" id="KW-1185">Reference proteome</keyword>
<dbReference type="Proteomes" id="UP000704611">
    <property type="component" value="Unassembled WGS sequence"/>
</dbReference>
<feature type="domain" description="PhoU" evidence="4">
    <location>
        <begin position="129"/>
        <end position="213"/>
    </location>
</feature>